<name>A0A1B0AVY8_9MUSC</name>
<dbReference type="AlphaFoldDB" id="A0A1B0AVY8"/>
<dbReference type="Proteomes" id="UP000092460">
    <property type="component" value="Unassembled WGS sequence"/>
</dbReference>
<reference evidence="2" key="1">
    <citation type="submission" date="2015-01" db="EMBL/GenBank/DDBJ databases">
        <authorList>
            <person name="Aksoy S."/>
            <person name="Warren W."/>
            <person name="Wilson R.K."/>
        </authorList>
    </citation>
    <scope>NUCLEOTIDE SEQUENCE [LARGE SCALE GENOMIC DNA]</scope>
    <source>
        <strain evidence="2">IAEA</strain>
    </source>
</reference>
<evidence type="ECO:0000313" key="1">
    <source>
        <dbReference type="EnsemblMetazoa" id="GPPI010411-PA"/>
    </source>
</evidence>
<dbReference type="EMBL" id="JXJN01004423">
    <property type="status" value="NOT_ANNOTATED_CDS"/>
    <property type="molecule type" value="Genomic_DNA"/>
</dbReference>
<dbReference type="EMBL" id="JXJN01004424">
    <property type="status" value="NOT_ANNOTATED_CDS"/>
    <property type="molecule type" value="Genomic_DNA"/>
</dbReference>
<accession>A0A1B0AVY8</accession>
<sequence length="112" mass="12781">MKEAGKETKMRLVTGYIFIINYNSNYQVFKKLIKLKSANASSQLALNVAICNQGLNQTCGYNRHCDNDQFLTKFKYTVISKHQYVPPQRPTSSSINRNITILMPPLVKLQPV</sequence>
<organism evidence="1 2">
    <name type="scientific">Glossina palpalis gambiensis</name>
    <dbReference type="NCBI Taxonomy" id="67801"/>
    <lineage>
        <taxon>Eukaryota</taxon>
        <taxon>Metazoa</taxon>
        <taxon>Ecdysozoa</taxon>
        <taxon>Arthropoda</taxon>
        <taxon>Hexapoda</taxon>
        <taxon>Insecta</taxon>
        <taxon>Pterygota</taxon>
        <taxon>Neoptera</taxon>
        <taxon>Endopterygota</taxon>
        <taxon>Diptera</taxon>
        <taxon>Brachycera</taxon>
        <taxon>Muscomorpha</taxon>
        <taxon>Hippoboscoidea</taxon>
        <taxon>Glossinidae</taxon>
        <taxon>Glossina</taxon>
    </lineage>
</organism>
<protein>
    <submittedName>
        <fullName evidence="1">Uncharacterized protein</fullName>
    </submittedName>
</protein>
<dbReference type="EnsemblMetazoa" id="GPPI010411-RA">
    <property type="protein sequence ID" value="GPPI010411-PA"/>
    <property type="gene ID" value="GPPI010411"/>
</dbReference>
<keyword evidence="2" id="KW-1185">Reference proteome</keyword>
<evidence type="ECO:0000313" key="2">
    <source>
        <dbReference type="Proteomes" id="UP000092460"/>
    </source>
</evidence>
<proteinExistence type="predicted"/>
<reference evidence="1" key="2">
    <citation type="submission" date="2020-05" db="UniProtKB">
        <authorList>
            <consortium name="EnsemblMetazoa"/>
        </authorList>
    </citation>
    <scope>IDENTIFICATION</scope>
    <source>
        <strain evidence="1">IAEA</strain>
    </source>
</reference>
<dbReference type="VEuPathDB" id="VectorBase:GPPI010411"/>